<dbReference type="Gene3D" id="3.40.50.10810">
    <property type="entry name" value="Tandem AAA-ATPase domain"/>
    <property type="match status" value="1"/>
</dbReference>
<dbReference type="InterPro" id="IPR038718">
    <property type="entry name" value="SNF2-like_sf"/>
</dbReference>
<feature type="domain" description="Helicase ATP-binding" evidence="5">
    <location>
        <begin position="638"/>
        <end position="796"/>
    </location>
</feature>
<dbReference type="Pfam" id="PF00271">
    <property type="entry name" value="Helicase_C"/>
    <property type="match status" value="1"/>
</dbReference>
<keyword evidence="3" id="KW-0862">Zinc</keyword>
<evidence type="ECO:0000259" key="4">
    <source>
        <dbReference type="PROSITE" id="PS50966"/>
    </source>
</evidence>
<organism evidence="7 8">
    <name type="scientific">Legionella wadsworthii</name>
    <dbReference type="NCBI Taxonomy" id="28088"/>
    <lineage>
        <taxon>Bacteria</taxon>
        <taxon>Pseudomonadati</taxon>
        <taxon>Pseudomonadota</taxon>
        <taxon>Gammaproteobacteria</taxon>
        <taxon>Legionellales</taxon>
        <taxon>Legionellaceae</taxon>
        <taxon>Legionella</taxon>
    </lineage>
</organism>
<dbReference type="GO" id="GO:0005524">
    <property type="term" value="F:ATP binding"/>
    <property type="evidence" value="ECO:0007669"/>
    <property type="project" value="InterPro"/>
</dbReference>
<dbReference type="PANTHER" id="PTHR10799">
    <property type="entry name" value="SNF2/RAD54 HELICASE FAMILY"/>
    <property type="match status" value="1"/>
</dbReference>
<name>A0A378LX99_9GAMM</name>
<dbReference type="PROSITE" id="PS51194">
    <property type="entry name" value="HELICASE_CTER"/>
    <property type="match status" value="1"/>
</dbReference>
<dbReference type="STRING" id="1122170.GCA_000701265_03082"/>
<evidence type="ECO:0000256" key="2">
    <source>
        <dbReference type="ARBA" id="ARBA00022806"/>
    </source>
</evidence>
<dbReference type="Proteomes" id="UP000255297">
    <property type="component" value="Unassembled WGS sequence"/>
</dbReference>
<dbReference type="SMART" id="SM00487">
    <property type="entry name" value="DEXDc"/>
    <property type="match status" value="1"/>
</dbReference>
<dbReference type="InterPro" id="IPR049730">
    <property type="entry name" value="SNF2/RAD54-like_C"/>
</dbReference>
<feature type="domain" description="SWIM-type" evidence="4">
    <location>
        <begin position="52"/>
        <end position="87"/>
    </location>
</feature>
<dbReference type="FunFam" id="3.40.50.300:FF:000533">
    <property type="entry name" value="Helicase, Snf2 family"/>
    <property type="match status" value="1"/>
</dbReference>
<dbReference type="Pfam" id="PF00176">
    <property type="entry name" value="SNF2-rel_dom"/>
    <property type="match status" value="1"/>
</dbReference>
<dbReference type="SMART" id="SM00490">
    <property type="entry name" value="HELICc"/>
    <property type="match status" value="1"/>
</dbReference>
<feature type="domain" description="Helicase C-terminal" evidence="6">
    <location>
        <begin position="925"/>
        <end position="1082"/>
    </location>
</feature>
<dbReference type="InterPro" id="IPR000330">
    <property type="entry name" value="SNF2_N"/>
</dbReference>
<accession>A0A378LX99</accession>
<dbReference type="Pfam" id="PF04434">
    <property type="entry name" value="SWIM"/>
    <property type="match status" value="1"/>
</dbReference>
<dbReference type="AlphaFoldDB" id="A0A378LX99"/>
<dbReference type="CDD" id="cd18793">
    <property type="entry name" value="SF2_C_SNF"/>
    <property type="match status" value="1"/>
</dbReference>
<reference evidence="7 8" key="1">
    <citation type="submission" date="2018-06" db="EMBL/GenBank/DDBJ databases">
        <authorList>
            <consortium name="Pathogen Informatics"/>
            <person name="Doyle S."/>
        </authorList>
    </citation>
    <scope>NUCLEOTIDE SEQUENCE [LARGE SCALE GENOMIC DNA]</scope>
    <source>
        <strain evidence="7 8">NCTC11532</strain>
    </source>
</reference>
<dbReference type="InterPro" id="IPR001650">
    <property type="entry name" value="Helicase_C-like"/>
</dbReference>
<dbReference type="InterPro" id="IPR007527">
    <property type="entry name" value="Znf_SWIM"/>
</dbReference>
<keyword evidence="2 7" id="KW-0347">Helicase</keyword>
<keyword evidence="2 7" id="KW-0067">ATP-binding</keyword>
<dbReference type="PROSITE" id="PS51192">
    <property type="entry name" value="HELICASE_ATP_BIND_1"/>
    <property type="match status" value="1"/>
</dbReference>
<dbReference type="SUPFAM" id="SSF52540">
    <property type="entry name" value="P-loop containing nucleoside triphosphate hydrolases"/>
    <property type="match status" value="2"/>
</dbReference>
<sequence>MLNEALSKMPEVFEAKILLRGQEYFENGHVLNIRFSDGLLKGRVKGSANQIYDVYMDLKAWPQKLANCTCPYQYNCKHAAACLFALRDREKVSSPSFSNTKLDKRLDSWLKNLRAQEAATVKAPDATHHLVYLLEIRLDGYEHRVAVQLALAKKLKRGGYGKMIPFNSLSESKKQHFMGDDNELVALLLFKCGVSGWFDTLFIRNSELLERMINTGRAFFIQNQQDPIRLGKPIQAICEWVLSLNGCQNLLLIHEGQALDPLLLDESWYFDGLEVGRLITPYPMKQLGYLLEAPPIPIDQATLLAQKMAKTCPEFPVPKVFEKSERHQIMPIPVLVIDSIGEMKEESPLVFDSEEELHELITARILFNYAGLVIPGSDPCHAVVCQDKEMLLQYPRNKEFEKTKWNEVQELLELRVPRAWENEQWEKVKKADFILQNMNVFADLEFLHNQLVPELQSRGWQVEVDSSIYQEVLHADEVEWYSELQENTTDFFSYQLGILVEGKPVSIVPLVADLIHRYTGNELDSLPDSQLIKLPLHQGRALQLEMGRIKPLVRVLLQFGLRHFDENQPVQMNKYQFILMREAELAIKATKTRWQGAEHLRDQIKSLAQLTHIPEVPQPDGLKTHLRDYQRSGLNWLQFLRTTHFSGILADDMGLGKTVQTLAHLQYEKEQGRTQTATLIVAPTSLVGNWAAEAKRFTPDLKVLIYHGSERHQDNFDDYDLVVSTYGLIHRDKDKFVTYPFYYLILDEAQFIKNARTKTTQIIQQLIATHRLCLTGTPLENHLGELWSLFHFLMPGLLGDAKQFRLWFRTPIEKHADVKRREMLIKRVQPFILRRTKNQVARELPPKTEITRTIEITGAQRDLYEAIRMSMEKKVRDAIARQGLGKSHILLLDALLKLRQVCCDPRLLSLPEATLAQGSSAKLETLMDLLDNLVGEGRRVLVFSQFTSMLQLIEEELQRRHYTYLKLTGQTMHRQALVEKFQEGNTPIFLISLKAGGTGLNLTRADTVIHYDPWWNPAVEDQATDRTHRIGQENPVFVYKLITSGTVEEAILGMQERKRQLVEGILSADSATAMTLSEEDIEQFFTPLE</sequence>
<dbReference type="EMBL" id="UGPB01000001">
    <property type="protein sequence ID" value="STY28691.1"/>
    <property type="molecule type" value="Genomic_DNA"/>
</dbReference>
<keyword evidence="3" id="KW-0863">Zinc-finger</keyword>
<evidence type="ECO:0000256" key="1">
    <source>
        <dbReference type="ARBA" id="ARBA00022801"/>
    </source>
</evidence>
<proteinExistence type="predicted"/>
<dbReference type="CDD" id="cd18012">
    <property type="entry name" value="DEXQc_arch_SWI2_SNF2"/>
    <property type="match status" value="1"/>
</dbReference>
<evidence type="ECO:0000259" key="5">
    <source>
        <dbReference type="PROSITE" id="PS51192"/>
    </source>
</evidence>
<dbReference type="PROSITE" id="PS50966">
    <property type="entry name" value="ZF_SWIM"/>
    <property type="match status" value="1"/>
</dbReference>
<dbReference type="InterPro" id="IPR027417">
    <property type="entry name" value="P-loop_NTPase"/>
</dbReference>
<keyword evidence="8" id="KW-1185">Reference proteome</keyword>
<evidence type="ECO:0000313" key="8">
    <source>
        <dbReference type="Proteomes" id="UP000255297"/>
    </source>
</evidence>
<dbReference type="GO" id="GO:0004386">
    <property type="term" value="F:helicase activity"/>
    <property type="evidence" value="ECO:0007669"/>
    <property type="project" value="UniProtKB-KW"/>
</dbReference>
<dbReference type="RefSeq" id="WP_031567921.1">
    <property type="nucleotide sequence ID" value="NZ_CAAAIS010000015.1"/>
</dbReference>
<protein>
    <submittedName>
        <fullName evidence="7">DNA/RNA helicase SNF2</fullName>
    </submittedName>
</protein>
<evidence type="ECO:0000256" key="3">
    <source>
        <dbReference type="PROSITE-ProRule" id="PRU00325"/>
    </source>
</evidence>
<gene>
    <name evidence="7" type="ORF">NCTC11532_00866</name>
</gene>
<keyword evidence="2 7" id="KW-0547">Nucleotide-binding</keyword>
<dbReference type="GO" id="GO:0016787">
    <property type="term" value="F:hydrolase activity"/>
    <property type="evidence" value="ECO:0007669"/>
    <property type="project" value="UniProtKB-KW"/>
</dbReference>
<evidence type="ECO:0000313" key="7">
    <source>
        <dbReference type="EMBL" id="STY28691.1"/>
    </source>
</evidence>
<keyword evidence="3" id="KW-0479">Metal-binding</keyword>
<keyword evidence="1" id="KW-0378">Hydrolase</keyword>
<dbReference type="Gene3D" id="3.40.50.300">
    <property type="entry name" value="P-loop containing nucleotide triphosphate hydrolases"/>
    <property type="match status" value="1"/>
</dbReference>
<dbReference type="InterPro" id="IPR014001">
    <property type="entry name" value="Helicase_ATP-bd"/>
</dbReference>
<dbReference type="GO" id="GO:0008270">
    <property type="term" value="F:zinc ion binding"/>
    <property type="evidence" value="ECO:0007669"/>
    <property type="project" value="UniProtKB-KW"/>
</dbReference>
<evidence type="ECO:0000259" key="6">
    <source>
        <dbReference type="PROSITE" id="PS51194"/>
    </source>
</evidence>
<dbReference type="OrthoDB" id="9760715at2"/>